<keyword evidence="5 10" id="KW-0863">Zinc-finger</keyword>
<evidence type="ECO:0000256" key="10">
    <source>
        <dbReference type="PROSITE-ProRule" id="PRU00175"/>
    </source>
</evidence>
<dbReference type="PANTHER" id="PTHR15860:SF0">
    <property type="entry name" value="LP20373P"/>
    <property type="match status" value="1"/>
</dbReference>
<dbReference type="eggNOG" id="KOG0802">
    <property type="taxonomic scope" value="Eukaryota"/>
</dbReference>
<evidence type="ECO:0000313" key="13">
    <source>
        <dbReference type="EMBL" id="EKX53680.1"/>
    </source>
</evidence>
<dbReference type="EnsemblProtists" id="EKX53680">
    <property type="protein sequence ID" value="EKX53680"/>
    <property type="gene ID" value="GUITHDRAFT_132763"/>
</dbReference>
<dbReference type="GO" id="GO:0061630">
    <property type="term" value="F:ubiquitin protein ligase activity"/>
    <property type="evidence" value="ECO:0007669"/>
    <property type="project" value="InterPro"/>
</dbReference>
<dbReference type="EMBL" id="JH992969">
    <property type="protein sequence ID" value="EKX53680.1"/>
    <property type="molecule type" value="Genomic_DNA"/>
</dbReference>
<protein>
    <recommendedName>
        <fullName evidence="12">RING-type domain-containing protein</fullName>
    </recommendedName>
</protein>
<dbReference type="GO" id="GO:0008270">
    <property type="term" value="F:zinc ion binding"/>
    <property type="evidence" value="ECO:0007669"/>
    <property type="project" value="UniProtKB-KW"/>
</dbReference>
<dbReference type="InterPro" id="IPR039481">
    <property type="entry name" value="EXOC2/Sec5_N_dom"/>
</dbReference>
<dbReference type="Gene3D" id="3.30.40.10">
    <property type="entry name" value="Zinc/RING finger domain, C3HC4 (zinc finger)"/>
    <property type="match status" value="1"/>
</dbReference>
<accession>L1JZP7</accession>
<keyword evidence="4" id="KW-0479">Metal-binding</keyword>
<dbReference type="InterPro" id="IPR013083">
    <property type="entry name" value="Znf_RING/FYVE/PHD"/>
</dbReference>
<dbReference type="PANTHER" id="PTHR15860">
    <property type="entry name" value="UNCHARACTERIZED RING FINGER-CONTAINING PROTEIN"/>
    <property type="match status" value="1"/>
</dbReference>
<dbReference type="PROSITE" id="PS50089">
    <property type="entry name" value="ZF_RING_2"/>
    <property type="match status" value="1"/>
</dbReference>
<dbReference type="OrthoDB" id="9049620at2759"/>
<evidence type="ECO:0000256" key="1">
    <source>
        <dbReference type="ARBA" id="ARBA00004141"/>
    </source>
</evidence>
<reference evidence="13 15" key="1">
    <citation type="journal article" date="2012" name="Nature">
        <title>Algal genomes reveal evolutionary mosaicism and the fate of nucleomorphs.</title>
        <authorList>
            <consortium name="DOE Joint Genome Institute"/>
            <person name="Curtis B.A."/>
            <person name="Tanifuji G."/>
            <person name="Burki F."/>
            <person name="Gruber A."/>
            <person name="Irimia M."/>
            <person name="Maruyama S."/>
            <person name="Arias M.C."/>
            <person name="Ball S.G."/>
            <person name="Gile G.H."/>
            <person name="Hirakawa Y."/>
            <person name="Hopkins J.F."/>
            <person name="Kuo A."/>
            <person name="Rensing S.A."/>
            <person name="Schmutz J."/>
            <person name="Symeonidi A."/>
            <person name="Elias M."/>
            <person name="Eveleigh R.J."/>
            <person name="Herman E.K."/>
            <person name="Klute M.J."/>
            <person name="Nakayama T."/>
            <person name="Obornik M."/>
            <person name="Reyes-Prieto A."/>
            <person name="Armbrust E.V."/>
            <person name="Aves S.J."/>
            <person name="Beiko R.G."/>
            <person name="Coutinho P."/>
            <person name="Dacks J.B."/>
            <person name="Durnford D.G."/>
            <person name="Fast N.M."/>
            <person name="Green B.R."/>
            <person name="Grisdale C.J."/>
            <person name="Hempel F."/>
            <person name="Henrissat B."/>
            <person name="Hoppner M.P."/>
            <person name="Ishida K."/>
            <person name="Kim E."/>
            <person name="Koreny L."/>
            <person name="Kroth P.G."/>
            <person name="Liu Y."/>
            <person name="Malik S.B."/>
            <person name="Maier U.G."/>
            <person name="McRose D."/>
            <person name="Mock T."/>
            <person name="Neilson J.A."/>
            <person name="Onodera N.T."/>
            <person name="Poole A.M."/>
            <person name="Pritham E.J."/>
            <person name="Richards T.A."/>
            <person name="Rocap G."/>
            <person name="Roy S.W."/>
            <person name="Sarai C."/>
            <person name="Schaack S."/>
            <person name="Shirato S."/>
            <person name="Slamovits C.H."/>
            <person name="Spencer D.F."/>
            <person name="Suzuki S."/>
            <person name="Worden A.Z."/>
            <person name="Zauner S."/>
            <person name="Barry K."/>
            <person name="Bell C."/>
            <person name="Bharti A.K."/>
            <person name="Crow J.A."/>
            <person name="Grimwood J."/>
            <person name="Kramer R."/>
            <person name="Lindquist E."/>
            <person name="Lucas S."/>
            <person name="Salamov A."/>
            <person name="McFadden G.I."/>
            <person name="Lane C.E."/>
            <person name="Keeling P.J."/>
            <person name="Gray M.W."/>
            <person name="Grigoriev I.V."/>
            <person name="Archibald J.M."/>
        </authorList>
    </citation>
    <scope>NUCLEOTIDE SEQUENCE</scope>
    <source>
        <strain evidence="13 15">CCMP2712</strain>
    </source>
</reference>
<dbReference type="Pfam" id="PF13639">
    <property type="entry name" value="zf-RING_2"/>
    <property type="match status" value="1"/>
</dbReference>
<evidence type="ECO:0000256" key="2">
    <source>
        <dbReference type="ARBA" id="ARBA00022448"/>
    </source>
</evidence>
<evidence type="ECO:0000256" key="9">
    <source>
        <dbReference type="ARBA" id="ARBA00023136"/>
    </source>
</evidence>
<evidence type="ECO:0000256" key="5">
    <source>
        <dbReference type="ARBA" id="ARBA00022771"/>
    </source>
</evidence>
<dbReference type="Pfam" id="PF15469">
    <property type="entry name" value="Sec5"/>
    <property type="match status" value="1"/>
</dbReference>
<reference evidence="15" key="2">
    <citation type="submission" date="2012-11" db="EMBL/GenBank/DDBJ databases">
        <authorList>
            <person name="Kuo A."/>
            <person name="Curtis B.A."/>
            <person name="Tanifuji G."/>
            <person name="Burki F."/>
            <person name="Gruber A."/>
            <person name="Irimia M."/>
            <person name="Maruyama S."/>
            <person name="Arias M.C."/>
            <person name="Ball S.G."/>
            <person name="Gile G.H."/>
            <person name="Hirakawa Y."/>
            <person name="Hopkins J.F."/>
            <person name="Rensing S.A."/>
            <person name="Schmutz J."/>
            <person name="Symeonidi A."/>
            <person name="Elias M."/>
            <person name="Eveleigh R.J."/>
            <person name="Herman E.K."/>
            <person name="Klute M.J."/>
            <person name="Nakayama T."/>
            <person name="Obornik M."/>
            <person name="Reyes-Prieto A."/>
            <person name="Armbrust E.V."/>
            <person name="Aves S.J."/>
            <person name="Beiko R.G."/>
            <person name="Coutinho P."/>
            <person name="Dacks J.B."/>
            <person name="Durnford D.G."/>
            <person name="Fast N.M."/>
            <person name="Green B.R."/>
            <person name="Grisdale C."/>
            <person name="Hempe F."/>
            <person name="Henrissat B."/>
            <person name="Hoppner M.P."/>
            <person name="Ishida K.-I."/>
            <person name="Kim E."/>
            <person name="Koreny L."/>
            <person name="Kroth P.G."/>
            <person name="Liu Y."/>
            <person name="Malik S.-B."/>
            <person name="Maier U.G."/>
            <person name="McRose D."/>
            <person name="Mock T."/>
            <person name="Neilson J.A."/>
            <person name="Onodera N.T."/>
            <person name="Poole A.M."/>
            <person name="Pritham E.J."/>
            <person name="Richards T.A."/>
            <person name="Rocap G."/>
            <person name="Roy S.W."/>
            <person name="Sarai C."/>
            <person name="Schaack S."/>
            <person name="Shirato S."/>
            <person name="Slamovits C.H."/>
            <person name="Spencer D.F."/>
            <person name="Suzuki S."/>
            <person name="Worden A.Z."/>
            <person name="Zauner S."/>
            <person name="Barry K."/>
            <person name="Bell C."/>
            <person name="Bharti A.K."/>
            <person name="Crow J.A."/>
            <person name="Grimwood J."/>
            <person name="Kramer R."/>
            <person name="Lindquist E."/>
            <person name="Lucas S."/>
            <person name="Salamov A."/>
            <person name="McFadden G.I."/>
            <person name="Lane C.E."/>
            <person name="Keeling P.J."/>
            <person name="Gray M.W."/>
            <person name="Grigoriev I.V."/>
            <person name="Archibald J.M."/>
        </authorList>
    </citation>
    <scope>NUCLEOTIDE SEQUENCE</scope>
    <source>
        <strain evidence="15">CCMP2712</strain>
    </source>
</reference>
<dbReference type="InterPro" id="IPR017907">
    <property type="entry name" value="Znf_RING_CS"/>
</dbReference>
<gene>
    <name evidence="13" type="ORF">GUITHDRAFT_132763</name>
</gene>
<keyword evidence="6" id="KW-0833">Ubl conjugation pathway</keyword>
<keyword evidence="8" id="KW-1133">Transmembrane helix</keyword>
<reference evidence="14" key="3">
    <citation type="submission" date="2016-03" db="UniProtKB">
        <authorList>
            <consortium name="EnsemblProtists"/>
        </authorList>
    </citation>
    <scope>IDENTIFICATION</scope>
</reference>
<keyword evidence="3" id="KW-0812">Transmembrane</keyword>
<dbReference type="PaxDb" id="55529-EKX53680"/>
<evidence type="ECO:0000256" key="3">
    <source>
        <dbReference type="ARBA" id="ARBA00022692"/>
    </source>
</evidence>
<evidence type="ECO:0000256" key="8">
    <source>
        <dbReference type="ARBA" id="ARBA00022989"/>
    </source>
</evidence>
<keyword evidence="2" id="KW-0813">Transport</keyword>
<evidence type="ECO:0000256" key="11">
    <source>
        <dbReference type="SAM" id="MobiDB-lite"/>
    </source>
</evidence>
<dbReference type="GeneID" id="17310391"/>
<dbReference type="CDD" id="cd16561">
    <property type="entry name" value="RING-HC_RNF213"/>
    <property type="match status" value="1"/>
</dbReference>
<organism evidence="13">
    <name type="scientific">Guillardia theta (strain CCMP2712)</name>
    <name type="common">Cryptophyte</name>
    <dbReference type="NCBI Taxonomy" id="905079"/>
    <lineage>
        <taxon>Eukaryota</taxon>
        <taxon>Cryptophyceae</taxon>
        <taxon>Pyrenomonadales</taxon>
        <taxon>Geminigeraceae</taxon>
        <taxon>Guillardia</taxon>
    </lineage>
</organism>
<dbReference type="KEGG" id="gtt:GUITHDRAFT_132763"/>
<evidence type="ECO:0000259" key="12">
    <source>
        <dbReference type="PROSITE" id="PS50089"/>
    </source>
</evidence>
<dbReference type="Proteomes" id="UP000011087">
    <property type="component" value="Unassembled WGS sequence"/>
</dbReference>
<dbReference type="GO" id="GO:1904294">
    <property type="term" value="P:positive regulation of ERAD pathway"/>
    <property type="evidence" value="ECO:0007669"/>
    <property type="project" value="InterPro"/>
</dbReference>
<name>L1JZP7_GUITC</name>
<sequence>MLEDTIIAIYRQMLPAIPWLTAIKSWSQFPALSLFFASVYLFIKVKGGIMTAQFANTACNALFRNKLPYGQLLKDDEANNSPGDGECAICQSDLHAPVKLVCGHIFCDDCVMQWLERSLIDGTCPLCRQVVQPAAYVHISMKSVKLKFNSELATGDYQCLSVSHDVGEPTTWAAPESDSEGEYGMEAARRTLRSDVLAQSMKGGQDELEDPLLGPVKKNSDISSESFNAIHYLSTVHEHTDLSRIEQGLKRLKGRQKLEKVGQDSKQLIHANFSRFVAAQDQLLALKELLSELDEQAGAKSVFQPILELSLAMVCAYHDSLHLSQYARKKHQDQELSGDYRSSSNAPFVTQEDQSFTSGLFRQLADEIEAQIDIVKRALTKKLGDLYCTVNELPRVIMHLSKLDTISRTNGKRLEDFSEIRSNAKKCIRMQTEAILSVMSKAVSSFLDQGFEFDKLSSNLKDHTSQDEDWEFGFSLSDSDVVDPSHSALNETKRASDGDISDNQIRQRIQHTFDGLVTALVNTLTSTLEINTKRLINLDDMCLSLFRNYDKSSTPSNDSSGPPVQPRKLARQGTFDTHGKGKNTNILMSSLHDIVEFYDSSLKPIFQRSSLPPVTFFCSKQVIRGCLVNGTRIWTSQFVTLQCLDTVCACRSSISKVQNCPQELLVKVGAVIEGFSGSTMRDMFAHLKMLLQNEVIQREKFSPDIMFAVLNPPASDLTCPQRHRDRELLHPHHLPDEADLSIQTRKSIADALEQVRGIVLVSEGLRSLAVKLCVQSIELLLDALHRIAFGDSSTEDAFLKYWSYQDFKKIEGNVEVAEKNQNGTPSKPSSSLNGEMFSHFQLYEVDWNSVEFRQNSMRVIAQSLTRRRRNTNSKHMSDDTLASRATQYNLVQNLLSVLADVEYVRKNVRDILQECGEILFEDEKVASLLLAECDNHGHVKFQDDEIEHEVSDVENLCEMLQELLEEKYIRGMSVALKDVTAAGIKDWDTTKASDVGESEAGSNAALEPDRVREYADETLAIVCRAMDHFRCLGSRIQEKVLVYVVDALWVNMFELDSEVQFLKLALMKYSEQDSRGRVERRVALLSEFMEAWLRSCDVSMEEAKVIRKAAIREAMFRSRILVSCFS</sequence>
<feature type="domain" description="RING-type" evidence="12">
    <location>
        <begin position="87"/>
        <end position="128"/>
    </location>
</feature>
<dbReference type="GO" id="GO:0016020">
    <property type="term" value="C:membrane"/>
    <property type="evidence" value="ECO:0007669"/>
    <property type="project" value="UniProtKB-SubCell"/>
</dbReference>
<dbReference type="HOGENOM" id="CLU_279722_0_0_1"/>
<comment type="subcellular location">
    <subcellularLocation>
        <location evidence="1">Membrane</location>
        <topology evidence="1">Multi-pass membrane protein</topology>
    </subcellularLocation>
</comment>
<dbReference type="AlphaFoldDB" id="L1JZP7"/>
<dbReference type="InterPro" id="IPR001841">
    <property type="entry name" value="Znf_RING"/>
</dbReference>
<evidence type="ECO:0000313" key="15">
    <source>
        <dbReference type="Proteomes" id="UP000011087"/>
    </source>
</evidence>
<evidence type="ECO:0000313" key="14">
    <source>
        <dbReference type="EnsemblProtists" id="EKX53680"/>
    </source>
</evidence>
<dbReference type="PROSITE" id="PS00518">
    <property type="entry name" value="ZF_RING_1"/>
    <property type="match status" value="1"/>
</dbReference>
<keyword evidence="15" id="KW-1185">Reference proteome</keyword>
<dbReference type="RefSeq" id="XP_005840660.1">
    <property type="nucleotide sequence ID" value="XM_005840603.1"/>
</dbReference>
<evidence type="ECO:0000256" key="4">
    <source>
        <dbReference type="ARBA" id="ARBA00022723"/>
    </source>
</evidence>
<dbReference type="SMART" id="SM00184">
    <property type="entry name" value="RING"/>
    <property type="match status" value="1"/>
</dbReference>
<keyword evidence="9" id="KW-0472">Membrane</keyword>
<dbReference type="InterPro" id="IPR044235">
    <property type="entry name" value="RNFT1/2"/>
</dbReference>
<feature type="compositionally biased region" description="Polar residues" evidence="11">
    <location>
        <begin position="552"/>
        <end position="562"/>
    </location>
</feature>
<keyword evidence="7" id="KW-0862">Zinc</keyword>
<evidence type="ECO:0000256" key="7">
    <source>
        <dbReference type="ARBA" id="ARBA00022833"/>
    </source>
</evidence>
<evidence type="ECO:0000256" key="6">
    <source>
        <dbReference type="ARBA" id="ARBA00022786"/>
    </source>
</evidence>
<dbReference type="SUPFAM" id="SSF57850">
    <property type="entry name" value="RING/U-box"/>
    <property type="match status" value="1"/>
</dbReference>
<feature type="region of interest" description="Disordered" evidence="11">
    <location>
        <begin position="552"/>
        <end position="581"/>
    </location>
</feature>
<proteinExistence type="predicted"/>